<dbReference type="EMBL" id="DS022259">
    <property type="protein sequence ID" value="EWG53713.1"/>
    <property type="molecule type" value="Genomic_DNA"/>
</dbReference>
<reference evidence="1 2" key="1">
    <citation type="journal article" date="2010" name="Nature">
        <title>Comparative genomics reveals mobile pathogenicity chromosomes in Fusarium.</title>
        <authorList>
            <person name="Ma L.J."/>
            <person name="van der Does H.C."/>
            <person name="Borkovich K.A."/>
            <person name="Coleman J.J."/>
            <person name="Daboussi M.J."/>
            <person name="Di Pietro A."/>
            <person name="Dufresne M."/>
            <person name="Freitag M."/>
            <person name="Grabherr M."/>
            <person name="Henrissat B."/>
            <person name="Houterman P.M."/>
            <person name="Kang S."/>
            <person name="Shim W.B."/>
            <person name="Woloshuk C."/>
            <person name="Xie X."/>
            <person name="Xu J.R."/>
            <person name="Antoniw J."/>
            <person name="Baker S.E."/>
            <person name="Bluhm B.H."/>
            <person name="Breakspear A."/>
            <person name="Brown D.W."/>
            <person name="Butchko R.A."/>
            <person name="Chapman S."/>
            <person name="Coulson R."/>
            <person name="Coutinho P.M."/>
            <person name="Danchin E.G."/>
            <person name="Diener A."/>
            <person name="Gale L.R."/>
            <person name="Gardiner D.M."/>
            <person name="Goff S."/>
            <person name="Hammond-Kosack K.E."/>
            <person name="Hilburn K."/>
            <person name="Hua-Van A."/>
            <person name="Jonkers W."/>
            <person name="Kazan K."/>
            <person name="Kodira C.D."/>
            <person name="Koehrsen M."/>
            <person name="Kumar L."/>
            <person name="Lee Y.H."/>
            <person name="Li L."/>
            <person name="Manners J.M."/>
            <person name="Miranda-Saavedra D."/>
            <person name="Mukherjee M."/>
            <person name="Park G."/>
            <person name="Park J."/>
            <person name="Park S.Y."/>
            <person name="Proctor R.H."/>
            <person name="Regev A."/>
            <person name="Ruiz-Roldan M.C."/>
            <person name="Sain D."/>
            <person name="Sakthikumar S."/>
            <person name="Sykes S."/>
            <person name="Schwartz D.C."/>
            <person name="Turgeon B.G."/>
            <person name="Wapinski I."/>
            <person name="Yoder O."/>
            <person name="Young S."/>
            <person name="Zeng Q."/>
            <person name="Zhou S."/>
            <person name="Galagan J."/>
            <person name="Cuomo C.A."/>
            <person name="Kistler H.C."/>
            <person name="Rep M."/>
        </authorList>
    </citation>
    <scope>NUCLEOTIDE SEQUENCE [LARGE SCALE GENOMIC DNA]</scope>
    <source>
        <strain evidence="2">M3125 / FGSC 7600</strain>
    </source>
</reference>
<sequence length="91" mass="9941">MTSIPGHVAFLGEVSQRNSDLTKTYKVEIVSIEVSPDMVSDSIKSSNRMPDSDSLMRCKNPVLVGRRSARRNKGKDSVDVSFAASLLIASR</sequence>
<dbReference type="GeneID" id="30069558"/>
<gene>
    <name evidence="1" type="ORF">FVEG_12086</name>
</gene>
<organism evidence="1 2">
    <name type="scientific">Gibberella moniliformis (strain M3125 / FGSC 7600)</name>
    <name type="common">Maize ear and stalk rot fungus</name>
    <name type="synonym">Fusarium verticillioides</name>
    <dbReference type="NCBI Taxonomy" id="334819"/>
    <lineage>
        <taxon>Eukaryota</taxon>
        <taxon>Fungi</taxon>
        <taxon>Dikarya</taxon>
        <taxon>Ascomycota</taxon>
        <taxon>Pezizomycotina</taxon>
        <taxon>Sordariomycetes</taxon>
        <taxon>Hypocreomycetidae</taxon>
        <taxon>Hypocreales</taxon>
        <taxon>Nectriaceae</taxon>
        <taxon>Fusarium</taxon>
        <taxon>Fusarium fujikuroi species complex</taxon>
    </lineage>
</organism>
<dbReference type="AlphaFoldDB" id="W7MQH5"/>
<evidence type="ECO:0000313" key="1">
    <source>
        <dbReference type="EMBL" id="EWG53713.1"/>
    </source>
</evidence>
<keyword evidence="2" id="KW-1185">Reference proteome</keyword>
<dbReference type="VEuPathDB" id="FungiDB:FVEG_12086"/>
<dbReference type="HOGENOM" id="CLU_2427188_0_0_1"/>
<dbReference type="Proteomes" id="UP000009096">
    <property type="component" value="Chromosome 4"/>
</dbReference>
<name>W7MQH5_GIBM7</name>
<accession>W7MQH5</accession>
<proteinExistence type="predicted"/>
<evidence type="ECO:0000313" key="2">
    <source>
        <dbReference type="Proteomes" id="UP000009096"/>
    </source>
</evidence>
<dbReference type="EMBL" id="CM000581">
    <property type="protein sequence ID" value="EWG53713.1"/>
    <property type="molecule type" value="Genomic_DNA"/>
</dbReference>
<protein>
    <submittedName>
        <fullName evidence="1">Uncharacterized protein</fullName>
    </submittedName>
</protein>
<dbReference type="KEGG" id="fvr:FVEG_12086"/>
<dbReference type="RefSeq" id="XP_018759904.1">
    <property type="nucleotide sequence ID" value="XM_018901421.1"/>
</dbReference>